<sequence>MPTVAAETLSHLIGPLRRALLRATLRFDGLPDIPDAQVELLRAMSAKPSATPGQLADELGLARSTVSNLIKALTAAGLATRTLGHTDARNVEVEPTAQARTLLKRYDRASSELLDRALQHLSADDRRRIDAAMPALGRLRRVLEDSTLR</sequence>
<dbReference type="PROSITE" id="PS50995">
    <property type="entry name" value="HTH_MARR_2"/>
    <property type="match status" value="1"/>
</dbReference>
<feature type="domain" description="HTH marR-type" evidence="1">
    <location>
        <begin position="6"/>
        <end position="141"/>
    </location>
</feature>
<dbReference type="InterPro" id="IPR036390">
    <property type="entry name" value="WH_DNA-bd_sf"/>
</dbReference>
<name>A0A7I7XH24_9MYCO</name>
<dbReference type="AlphaFoldDB" id="A0A7I7XH24"/>
<proteinExistence type="predicted"/>
<dbReference type="PANTHER" id="PTHR33164">
    <property type="entry name" value="TRANSCRIPTIONAL REGULATOR, MARR FAMILY"/>
    <property type="match status" value="1"/>
</dbReference>
<dbReference type="KEGG" id="mmag:MMAD_28020"/>
<reference evidence="2 3" key="1">
    <citation type="journal article" date="2019" name="Emerg. Microbes Infect.">
        <title>Comprehensive subspecies identification of 175 nontuberculous mycobacteria species based on 7547 genomic profiles.</title>
        <authorList>
            <person name="Matsumoto Y."/>
            <person name="Kinjo T."/>
            <person name="Motooka D."/>
            <person name="Nabeya D."/>
            <person name="Jung N."/>
            <person name="Uechi K."/>
            <person name="Horii T."/>
            <person name="Iida T."/>
            <person name="Fujita J."/>
            <person name="Nakamura S."/>
        </authorList>
    </citation>
    <scope>NUCLEOTIDE SEQUENCE [LARGE SCALE GENOMIC DNA]</scope>
    <source>
        <strain evidence="2 3">JCM 13574</strain>
    </source>
</reference>
<dbReference type="PANTHER" id="PTHR33164:SF102">
    <property type="entry name" value="TRANSCRIPTIONAL REGULATORY PROTEIN"/>
    <property type="match status" value="1"/>
</dbReference>
<dbReference type="InterPro" id="IPR039422">
    <property type="entry name" value="MarR/SlyA-like"/>
</dbReference>
<evidence type="ECO:0000313" key="2">
    <source>
        <dbReference type="EMBL" id="BBZ28507.1"/>
    </source>
</evidence>
<evidence type="ECO:0000259" key="1">
    <source>
        <dbReference type="PROSITE" id="PS50995"/>
    </source>
</evidence>
<dbReference type="Pfam" id="PF12802">
    <property type="entry name" value="MarR_2"/>
    <property type="match status" value="1"/>
</dbReference>
<gene>
    <name evidence="2" type="primary">marR_2</name>
    <name evidence="2" type="ORF">MMAD_28020</name>
</gene>
<dbReference type="EMBL" id="AP022610">
    <property type="protein sequence ID" value="BBZ28507.1"/>
    <property type="molecule type" value="Genomic_DNA"/>
</dbReference>
<protein>
    <submittedName>
        <fullName evidence="2">MarR family transcriptional regulator</fullName>
    </submittedName>
</protein>
<dbReference type="SMART" id="SM00347">
    <property type="entry name" value="HTH_MARR"/>
    <property type="match status" value="1"/>
</dbReference>
<dbReference type="RefSeq" id="WP_163738044.1">
    <property type="nucleotide sequence ID" value="NZ_AP022610.1"/>
</dbReference>
<dbReference type="PRINTS" id="PR00598">
    <property type="entry name" value="HTHMARR"/>
</dbReference>
<accession>A0A7I7XH24</accession>
<dbReference type="SUPFAM" id="SSF46785">
    <property type="entry name" value="Winged helix' DNA-binding domain"/>
    <property type="match status" value="1"/>
</dbReference>
<dbReference type="GO" id="GO:0003700">
    <property type="term" value="F:DNA-binding transcription factor activity"/>
    <property type="evidence" value="ECO:0007669"/>
    <property type="project" value="InterPro"/>
</dbReference>
<dbReference type="Proteomes" id="UP000466517">
    <property type="component" value="Chromosome"/>
</dbReference>
<organism evidence="2 3">
    <name type="scientific">Mycolicibacterium madagascariense</name>
    <dbReference type="NCBI Taxonomy" id="212765"/>
    <lineage>
        <taxon>Bacteria</taxon>
        <taxon>Bacillati</taxon>
        <taxon>Actinomycetota</taxon>
        <taxon>Actinomycetes</taxon>
        <taxon>Mycobacteriales</taxon>
        <taxon>Mycobacteriaceae</taxon>
        <taxon>Mycolicibacterium</taxon>
    </lineage>
</organism>
<dbReference type="InterPro" id="IPR000835">
    <property type="entry name" value="HTH_MarR-typ"/>
</dbReference>
<dbReference type="Gene3D" id="1.10.10.10">
    <property type="entry name" value="Winged helix-like DNA-binding domain superfamily/Winged helix DNA-binding domain"/>
    <property type="match status" value="1"/>
</dbReference>
<evidence type="ECO:0000313" key="3">
    <source>
        <dbReference type="Proteomes" id="UP000466517"/>
    </source>
</evidence>
<dbReference type="GO" id="GO:0006950">
    <property type="term" value="P:response to stress"/>
    <property type="evidence" value="ECO:0007669"/>
    <property type="project" value="TreeGrafter"/>
</dbReference>
<keyword evidence="3" id="KW-1185">Reference proteome</keyword>
<dbReference type="InterPro" id="IPR036388">
    <property type="entry name" value="WH-like_DNA-bd_sf"/>
</dbReference>